<evidence type="ECO:0000313" key="2">
    <source>
        <dbReference type="EMBL" id="GAA1090368.1"/>
    </source>
</evidence>
<dbReference type="Gene3D" id="1.10.510.10">
    <property type="entry name" value="Transferase(Phosphotransferase) domain 1"/>
    <property type="match status" value="1"/>
</dbReference>
<dbReference type="Gene3D" id="3.30.200.20">
    <property type="entry name" value="Phosphorylase Kinase, domain 1"/>
    <property type="match status" value="1"/>
</dbReference>
<dbReference type="PROSITE" id="PS50011">
    <property type="entry name" value="PROTEIN_KINASE_DOM"/>
    <property type="match status" value="1"/>
</dbReference>
<dbReference type="RefSeq" id="WP_344624792.1">
    <property type="nucleotide sequence ID" value="NZ_BAAALD010000034.1"/>
</dbReference>
<evidence type="ECO:0000313" key="3">
    <source>
        <dbReference type="Proteomes" id="UP001499987"/>
    </source>
</evidence>
<proteinExistence type="predicted"/>
<dbReference type="InterPro" id="IPR000719">
    <property type="entry name" value="Prot_kinase_dom"/>
</dbReference>
<keyword evidence="3" id="KW-1185">Reference proteome</keyword>
<accession>A0ABP4E5C6</accession>
<feature type="domain" description="Protein kinase" evidence="1">
    <location>
        <begin position="11"/>
        <end position="272"/>
    </location>
</feature>
<comment type="caution">
    <text evidence="2">The sequence shown here is derived from an EMBL/GenBank/DDBJ whole genome shotgun (WGS) entry which is preliminary data.</text>
</comment>
<gene>
    <name evidence="2" type="ORF">GCM10009663_37600</name>
</gene>
<evidence type="ECO:0000259" key="1">
    <source>
        <dbReference type="PROSITE" id="PS50011"/>
    </source>
</evidence>
<protein>
    <recommendedName>
        <fullName evidence="1">Protein kinase domain-containing protein</fullName>
    </recommendedName>
</protein>
<dbReference type="SUPFAM" id="SSF56112">
    <property type="entry name" value="Protein kinase-like (PK-like)"/>
    <property type="match status" value="1"/>
</dbReference>
<dbReference type="EMBL" id="BAAALD010000034">
    <property type="protein sequence ID" value="GAA1090368.1"/>
    <property type="molecule type" value="Genomic_DNA"/>
</dbReference>
<name>A0ABP4E5C6_9ACTN</name>
<reference evidence="3" key="1">
    <citation type="journal article" date="2019" name="Int. J. Syst. Evol. Microbiol.">
        <title>The Global Catalogue of Microorganisms (GCM) 10K type strain sequencing project: providing services to taxonomists for standard genome sequencing and annotation.</title>
        <authorList>
            <consortium name="The Broad Institute Genomics Platform"/>
            <consortium name="The Broad Institute Genome Sequencing Center for Infectious Disease"/>
            <person name="Wu L."/>
            <person name="Ma J."/>
        </authorList>
    </citation>
    <scope>NUCLEOTIDE SEQUENCE [LARGE SCALE GENOMIC DNA]</scope>
    <source>
        <strain evidence="3">JCM 13002</strain>
    </source>
</reference>
<dbReference type="Proteomes" id="UP001499987">
    <property type="component" value="Unassembled WGS sequence"/>
</dbReference>
<sequence>MTGHRVLGLREVTGLESLLGHLGTVFAAFRAQDSGCHSYGVELACGERWFVKAARTDAAAATVLRGRALHRAVRHPAIVPQVHGFTADGRPAVVLPWCPGEVLYHPVAGRPGDRTSPGSPMARFRALPLPEVLTAVDRLLDAHLAVEAAGFIAVDLYDGSMLYDFAARTLRLVDLDEYRPGPFVLTEDRLPGSRRYLAPEQCTREAVVDTRSTVFTLGRAARLLLDAGDEERAWRGGPAGLAVIARATDPDPAGRHPTVAALAADWRAAGSR</sequence>
<dbReference type="InterPro" id="IPR011009">
    <property type="entry name" value="Kinase-like_dom_sf"/>
</dbReference>
<organism evidence="2 3">
    <name type="scientific">Kitasatospora arboriphila</name>
    <dbReference type="NCBI Taxonomy" id="258052"/>
    <lineage>
        <taxon>Bacteria</taxon>
        <taxon>Bacillati</taxon>
        <taxon>Actinomycetota</taxon>
        <taxon>Actinomycetes</taxon>
        <taxon>Kitasatosporales</taxon>
        <taxon>Streptomycetaceae</taxon>
        <taxon>Kitasatospora</taxon>
    </lineage>
</organism>